<keyword evidence="3" id="KW-1185">Reference proteome</keyword>
<dbReference type="PROSITE" id="PS51257">
    <property type="entry name" value="PROKAR_LIPOPROTEIN"/>
    <property type="match status" value="1"/>
</dbReference>
<evidence type="ECO:0000313" key="3">
    <source>
        <dbReference type="Proteomes" id="UP001523543"/>
    </source>
</evidence>
<organism evidence="2 3">
    <name type="scientific">Acetobacter cerevisiae</name>
    <dbReference type="NCBI Taxonomy" id="178900"/>
    <lineage>
        <taxon>Bacteria</taxon>
        <taxon>Pseudomonadati</taxon>
        <taxon>Pseudomonadota</taxon>
        <taxon>Alphaproteobacteria</taxon>
        <taxon>Acetobacterales</taxon>
        <taxon>Acetobacteraceae</taxon>
        <taxon>Acetobacter</taxon>
    </lineage>
</organism>
<comment type="caution">
    <text evidence="2">The sequence shown here is derived from an EMBL/GenBank/DDBJ whole genome shotgun (WGS) entry which is preliminary data.</text>
</comment>
<evidence type="ECO:0000313" key="2">
    <source>
        <dbReference type="EMBL" id="MCP1245781.1"/>
    </source>
</evidence>
<sequence>MHKSGWIGMVSLLALAGCAEQNGVCQVSTLGDLPVLNKQGSPIVGVTINGHDAAMIVDSGADISMISEEASKNFGLVDTGHVLNISGVTGEMLSPIMQADKMGLGSGTSGEVYLTQAKRSFGGTMAGRPVVGLFGADFLQSYDVMFDLPGGKIALYQLSGCKTPTPTWEGPSSKVDWYRLGTHELRIGTTIRLNGKKIDAMLDSGAWHTSVLPSQARKAGVSKDDLAQDITFTSTGVSGKRRDGGHLHRFASLQIGDELYPNPLLGISPIETNGYALLGADFLRHNRVWVSYRHEQLYIQRLQPSEQDHTFDLRIKPKNAPATGAEPAVPVSAPFPRISLRDPASSGNVPAAASAPAGAPVTAPPAPTP</sequence>
<dbReference type="Gene3D" id="2.40.70.10">
    <property type="entry name" value="Acid Proteases"/>
    <property type="match status" value="2"/>
</dbReference>
<dbReference type="Pfam" id="PF13975">
    <property type="entry name" value="gag-asp_proteas"/>
    <property type="match status" value="1"/>
</dbReference>
<reference evidence="2 3" key="1">
    <citation type="submission" date="2022-06" db="EMBL/GenBank/DDBJ databases">
        <title>Acetobacer genomes from food samples.</title>
        <authorList>
            <person name="Sombolestani A."/>
        </authorList>
    </citation>
    <scope>NUCLEOTIDE SEQUENCE [LARGE SCALE GENOMIC DNA]</scope>
    <source>
        <strain evidence="2 3">R-83281</strain>
    </source>
</reference>
<protein>
    <submittedName>
        <fullName evidence="2">Retroviral-like aspartic protease family protein</fullName>
    </submittedName>
</protein>
<evidence type="ECO:0000256" key="1">
    <source>
        <dbReference type="SAM" id="MobiDB-lite"/>
    </source>
</evidence>
<dbReference type="InterPro" id="IPR021109">
    <property type="entry name" value="Peptidase_aspartic_dom_sf"/>
</dbReference>
<name>A0ABT1EQW9_9PROT</name>
<feature type="region of interest" description="Disordered" evidence="1">
    <location>
        <begin position="317"/>
        <end position="369"/>
    </location>
</feature>
<accession>A0ABT1EQW9</accession>
<dbReference type="Pfam" id="PF13650">
    <property type="entry name" value="Asp_protease_2"/>
    <property type="match status" value="1"/>
</dbReference>
<dbReference type="EMBL" id="JAMYZR010000007">
    <property type="protein sequence ID" value="MCP1245781.1"/>
    <property type="molecule type" value="Genomic_DNA"/>
</dbReference>
<dbReference type="Proteomes" id="UP001523543">
    <property type="component" value="Unassembled WGS sequence"/>
</dbReference>
<dbReference type="SUPFAM" id="SSF50630">
    <property type="entry name" value="Acid proteases"/>
    <property type="match status" value="2"/>
</dbReference>
<proteinExistence type="predicted"/>
<dbReference type="CDD" id="cd05483">
    <property type="entry name" value="retropepsin_like_bacteria"/>
    <property type="match status" value="1"/>
</dbReference>
<dbReference type="InterPro" id="IPR034122">
    <property type="entry name" value="Retropepsin-like_bacterial"/>
</dbReference>
<dbReference type="InterPro" id="IPR001969">
    <property type="entry name" value="Aspartic_peptidase_AS"/>
</dbReference>
<dbReference type="PROSITE" id="PS00141">
    <property type="entry name" value="ASP_PROTEASE"/>
    <property type="match status" value="1"/>
</dbReference>
<dbReference type="RefSeq" id="WP_156474608.1">
    <property type="nucleotide sequence ID" value="NZ_JAMYZR010000007.1"/>
</dbReference>
<gene>
    <name evidence="2" type="ORF">NKW54_07485</name>
</gene>
<feature type="compositionally biased region" description="Low complexity" evidence="1">
    <location>
        <begin position="343"/>
        <end position="361"/>
    </location>
</feature>